<dbReference type="CDD" id="cd06664">
    <property type="entry name" value="IscU_like"/>
    <property type="match status" value="1"/>
</dbReference>
<dbReference type="InterPro" id="IPR002871">
    <property type="entry name" value="NIF_FeS_clus_asmbl_NifU_N"/>
</dbReference>
<dbReference type="AlphaFoldDB" id="A0A7X1FYS5"/>
<reference evidence="1 2" key="1">
    <citation type="submission" date="2020-08" db="EMBL/GenBank/DDBJ databases">
        <title>The genome sequence of type strain Novosphingobium piscinae KCTC 42194.</title>
        <authorList>
            <person name="Liu Y."/>
        </authorList>
    </citation>
    <scope>NUCLEOTIDE SEQUENCE [LARGE SCALE GENOMIC DNA]</scope>
    <source>
        <strain evidence="1 2">KCTC 42194</strain>
    </source>
</reference>
<dbReference type="GO" id="GO:0005506">
    <property type="term" value="F:iron ion binding"/>
    <property type="evidence" value="ECO:0007669"/>
    <property type="project" value="InterPro"/>
</dbReference>
<dbReference type="RefSeq" id="WP_185679324.1">
    <property type="nucleotide sequence ID" value="NZ_JACLAX010000008.1"/>
</dbReference>
<protein>
    <submittedName>
        <fullName evidence="1">Iron-sulfur cluster assembly scaffold protein</fullName>
    </submittedName>
</protein>
<name>A0A7X1FYS5_9SPHN</name>
<comment type="caution">
    <text evidence="1">The sequence shown here is derived from an EMBL/GenBank/DDBJ whole genome shotgun (WGS) entry which is preliminary data.</text>
</comment>
<keyword evidence="2" id="KW-1185">Reference proteome</keyword>
<dbReference type="GO" id="GO:0051536">
    <property type="term" value="F:iron-sulfur cluster binding"/>
    <property type="evidence" value="ECO:0007669"/>
    <property type="project" value="InterPro"/>
</dbReference>
<dbReference type="GO" id="GO:0016226">
    <property type="term" value="P:iron-sulfur cluster assembly"/>
    <property type="evidence" value="ECO:0007669"/>
    <property type="project" value="InterPro"/>
</dbReference>
<dbReference type="Gene3D" id="3.90.1010.10">
    <property type="match status" value="1"/>
</dbReference>
<gene>
    <name evidence="1" type="ORF">H7F53_09910</name>
</gene>
<dbReference type="EMBL" id="JACLAX010000008">
    <property type="protein sequence ID" value="MBC2669458.1"/>
    <property type="molecule type" value="Genomic_DNA"/>
</dbReference>
<sequence length="144" mass="15160">MSAVTRLYTPDILALAVRLAEQPLDPGHPHHGRARSASCGSTLELSLALDDQQRIAALGARAQACAIGQASAALFLDGATGQSSAQLDRSRAALRAWLTDEGPRPDWPGIDLLEPARAFPARHGAILLPWDAALDALSPGGNRR</sequence>
<proteinExistence type="predicted"/>
<dbReference type="SUPFAM" id="SSF82649">
    <property type="entry name" value="SufE/NifU"/>
    <property type="match status" value="1"/>
</dbReference>
<evidence type="ECO:0000313" key="2">
    <source>
        <dbReference type="Proteomes" id="UP000551327"/>
    </source>
</evidence>
<organism evidence="1 2">
    <name type="scientific">Novosphingobium piscinae</name>
    <dbReference type="NCBI Taxonomy" id="1507448"/>
    <lineage>
        <taxon>Bacteria</taxon>
        <taxon>Pseudomonadati</taxon>
        <taxon>Pseudomonadota</taxon>
        <taxon>Alphaproteobacteria</taxon>
        <taxon>Sphingomonadales</taxon>
        <taxon>Sphingomonadaceae</taxon>
        <taxon>Novosphingobium</taxon>
    </lineage>
</organism>
<dbReference type="Proteomes" id="UP000551327">
    <property type="component" value="Unassembled WGS sequence"/>
</dbReference>
<accession>A0A7X1FYS5</accession>
<evidence type="ECO:0000313" key="1">
    <source>
        <dbReference type="EMBL" id="MBC2669458.1"/>
    </source>
</evidence>